<protein>
    <submittedName>
        <fullName evidence="1">Uncharacterized protein</fullName>
    </submittedName>
</protein>
<reference evidence="1" key="1">
    <citation type="submission" date="2021-02" db="EMBL/GenBank/DDBJ databases">
        <title>Genome sequence Cadophora malorum strain M34.</title>
        <authorList>
            <person name="Stefanovic E."/>
            <person name="Vu D."/>
            <person name="Scully C."/>
            <person name="Dijksterhuis J."/>
            <person name="Roader J."/>
            <person name="Houbraken J."/>
        </authorList>
    </citation>
    <scope>NUCLEOTIDE SEQUENCE</scope>
    <source>
        <strain evidence="1">M34</strain>
    </source>
</reference>
<proteinExistence type="predicted"/>
<gene>
    <name evidence="1" type="ORF">IFR04_000986</name>
</gene>
<name>A0A8H7WJ89_9HELO</name>
<dbReference type="Proteomes" id="UP000664132">
    <property type="component" value="Unassembled WGS sequence"/>
</dbReference>
<dbReference type="AlphaFoldDB" id="A0A8H7WJ89"/>
<accession>A0A8H7WJ89</accession>
<dbReference type="OrthoDB" id="194443at2759"/>
<evidence type="ECO:0000313" key="1">
    <source>
        <dbReference type="EMBL" id="KAG4425779.1"/>
    </source>
</evidence>
<evidence type="ECO:0000313" key="2">
    <source>
        <dbReference type="Proteomes" id="UP000664132"/>
    </source>
</evidence>
<keyword evidence="2" id="KW-1185">Reference proteome</keyword>
<comment type="caution">
    <text evidence="1">The sequence shown here is derived from an EMBL/GenBank/DDBJ whole genome shotgun (WGS) entry which is preliminary data.</text>
</comment>
<dbReference type="EMBL" id="JAFJYH010000007">
    <property type="protein sequence ID" value="KAG4425779.1"/>
    <property type="molecule type" value="Genomic_DNA"/>
</dbReference>
<sequence>MDPLRHNVITPENIHAAFELRPDHEAREILAQACVMPYMLSRTWDYAFRFNKELDSVDGFCSALLKELASSQSDQYQLCNPLTREHILWPLGRSLDCGGGNNGWGGANN</sequence>
<organism evidence="1 2">
    <name type="scientific">Cadophora malorum</name>
    <dbReference type="NCBI Taxonomy" id="108018"/>
    <lineage>
        <taxon>Eukaryota</taxon>
        <taxon>Fungi</taxon>
        <taxon>Dikarya</taxon>
        <taxon>Ascomycota</taxon>
        <taxon>Pezizomycotina</taxon>
        <taxon>Leotiomycetes</taxon>
        <taxon>Helotiales</taxon>
        <taxon>Ploettnerulaceae</taxon>
        <taxon>Cadophora</taxon>
    </lineage>
</organism>